<proteinExistence type="inferred from homology"/>
<dbReference type="EC" id="3.1.3.25" evidence="10"/>
<evidence type="ECO:0000256" key="10">
    <source>
        <dbReference type="RuleBase" id="RU364068"/>
    </source>
</evidence>
<dbReference type="PROSITE" id="PS00630">
    <property type="entry name" value="IMP_2"/>
    <property type="match status" value="1"/>
</dbReference>
<keyword evidence="7 9" id="KW-0460">Magnesium</keyword>
<evidence type="ECO:0000256" key="9">
    <source>
        <dbReference type="PIRSR" id="PIRSR600760-2"/>
    </source>
</evidence>
<comment type="caution">
    <text evidence="11">The sequence shown here is derived from an EMBL/GenBank/DDBJ whole genome shotgun (WGS) entry which is preliminary data.</text>
</comment>
<accession>A0A4R6UII0</accession>
<dbReference type="Gene3D" id="3.30.540.10">
    <property type="entry name" value="Fructose-1,6-Bisphosphatase, subunit A, domain 1"/>
    <property type="match status" value="1"/>
</dbReference>
<dbReference type="AlphaFoldDB" id="A0A4R6UII0"/>
<dbReference type="GO" id="GO:0046854">
    <property type="term" value="P:phosphatidylinositol phosphate biosynthetic process"/>
    <property type="evidence" value="ECO:0007669"/>
    <property type="project" value="InterPro"/>
</dbReference>
<comment type="similarity">
    <text evidence="3 10">Belongs to the inositol monophosphatase superfamily.</text>
</comment>
<evidence type="ECO:0000313" key="11">
    <source>
        <dbReference type="EMBL" id="TDQ45103.1"/>
    </source>
</evidence>
<keyword evidence="4 9" id="KW-0479">Metal-binding</keyword>
<dbReference type="RefSeq" id="WP_133592913.1">
    <property type="nucleotide sequence ID" value="NZ_CP037953.1"/>
</dbReference>
<dbReference type="InterPro" id="IPR022337">
    <property type="entry name" value="Inositol_monophosphatase_SuhB"/>
</dbReference>
<name>A0A4R6UII0_9GAMM</name>
<dbReference type="OrthoDB" id="9785695at2"/>
<feature type="binding site" evidence="9">
    <location>
        <position position="67"/>
    </location>
    <ligand>
        <name>Mg(2+)</name>
        <dbReference type="ChEBI" id="CHEBI:18420"/>
        <label>1</label>
        <note>catalytic</note>
    </ligand>
</feature>
<dbReference type="FunFam" id="3.40.190.80:FF:000002">
    <property type="entry name" value="Inositol-1-monophosphatase"/>
    <property type="match status" value="1"/>
</dbReference>
<dbReference type="PANTHER" id="PTHR20854:SF4">
    <property type="entry name" value="INOSITOL-1-MONOPHOSPHATASE-RELATED"/>
    <property type="match status" value="1"/>
</dbReference>
<keyword evidence="6" id="KW-0889">Transcription antitermination</keyword>
<keyword evidence="6" id="KW-0804">Transcription</keyword>
<evidence type="ECO:0000256" key="1">
    <source>
        <dbReference type="ARBA" id="ARBA00001033"/>
    </source>
</evidence>
<evidence type="ECO:0000256" key="2">
    <source>
        <dbReference type="ARBA" id="ARBA00001946"/>
    </source>
</evidence>
<evidence type="ECO:0000256" key="7">
    <source>
        <dbReference type="ARBA" id="ARBA00022842"/>
    </source>
</evidence>
<protein>
    <recommendedName>
        <fullName evidence="10">Inositol-1-monophosphatase</fullName>
        <ecNumber evidence="10">3.1.3.25</ecNumber>
    </recommendedName>
</protein>
<dbReference type="SUPFAM" id="SSF56655">
    <property type="entry name" value="Carbohydrate phosphatase"/>
    <property type="match status" value="1"/>
</dbReference>
<reference evidence="11 12" key="1">
    <citation type="submission" date="2019-03" db="EMBL/GenBank/DDBJ databases">
        <title>Genomic Encyclopedia of Type Strains, Phase IV (KMG-IV): sequencing the most valuable type-strain genomes for metagenomic binning, comparative biology and taxonomic classification.</title>
        <authorList>
            <person name="Goeker M."/>
        </authorList>
    </citation>
    <scope>NUCLEOTIDE SEQUENCE [LARGE SCALE GENOMIC DNA]</scope>
    <source>
        <strain evidence="11 12">DSM 103792</strain>
    </source>
</reference>
<evidence type="ECO:0000256" key="3">
    <source>
        <dbReference type="ARBA" id="ARBA00009759"/>
    </source>
</evidence>
<gene>
    <name evidence="11" type="ORF">EV696_12167</name>
</gene>
<comment type="cofactor">
    <cofactor evidence="2 9 10">
        <name>Mg(2+)</name>
        <dbReference type="ChEBI" id="CHEBI:18420"/>
    </cofactor>
</comment>
<dbReference type="PRINTS" id="PR01959">
    <property type="entry name" value="SBIMPHPHTASE"/>
</dbReference>
<sequence>MHPLLTIATRAARAAGNSLLRSMENLDNLKANVKGRNDYVTAADQKAEQIIIETILKSYPDHGFLAEESGEQRGDAEVVWIIDPLDGTSNYLHGLPHFCISMAARIKGRIEHGLIYDPLRDELFTASRGGGAALNEKRIRVANKLRLDQAMLATALPFHSAVPLDKYLTELNNVYPQCSDIRRMGSAALDLAYVAAGRFDGYWEYGIKLWDVAAGALMVQEAGGIVTDMSGGSDFTGSNGIVCANPKLFKQLVQALRGQTVNV</sequence>
<evidence type="ECO:0000256" key="8">
    <source>
        <dbReference type="ARBA" id="ARBA00058693"/>
    </source>
</evidence>
<evidence type="ECO:0000256" key="4">
    <source>
        <dbReference type="ARBA" id="ARBA00022723"/>
    </source>
</evidence>
<dbReference type="FunFam" id="3.30.540.10:FF:000003">
    <property type="entry name" value="Inositol-1-monophosphatase"/>
    <property type="match status" value="1"/>
</dbReference>
<dbReference type="GO" id="GO:0006020">
    <property type="term" value="P:inositol metabolic process"/>
    <property type="evidence" value="ECO:0007669"/>
    <property type="project" value="TreeGrafter"/>
</dbReference>
<feature type="binding site" evidence="9">
    <location>
        <position position="211"/>
    </location>
    <ligand>
        <name>Mg(2+)</name>
        <dbReference type="ChEBI" id="CHEBI:18420"/>
        <label>1</label>
        <note>catalytic</note>
    </ligand>
</feature>
<dbReference type="Pfam" id="PF00459">
    <property type="entry name" value="Inositol_P"/>
    <property type="match status" value="1"/>
</dbReference>
<dbReference type="InterPro" id="IPR000760">
    <property type="entry name" value="Inositol_monophosphatase-like"/>
</dbReference>
<dbReference type="GO" id="GO:0031564">
    <property type="term" value="P:transcription antitermination"/>
    <property type="evidence" value="ECO:0007669"/>
    <property type="project" value="UniProtKB-KW"/>
</dbReference>
<dbReference type="GO" id="GO:0046872">
    <property type="term" value="F:metal ion binding"/>
    <property type="evidence" value="ECO:0007669"/>
    <property type="project" value="UniProtKB-KW"/>
</dbReference>
<evidence type="ECO:0000313" key="12">
    <source>
        <dbReference type="Proteomes" id="UP000295375"/>
    </source>
</evidence>
<feature type="binding site" evidence="9">
    <location>
        <position position="85"/>
    </location>
    <ligand>
        <name>Mg(2+)</name>
        <dbReference type="ChEBI" id="CHEBI:18420"/>
        <label>1</label>
        <note>catalytic</note>
    </ligand>
</feature>
<keyword evidence="6" id="KW-0805">Transcription regulation</keyword>
<feature type="binding site" evidence="9">
    <location>
        <position position="86"/>
    </location>
    <ligand>
        <name>Mg(2+)</name>
        <dbReference type="ChEBI" id="CHEBI:18420"/>
        <label>1</label>
        <note>catalytic</note>
    </ligand>
</feature>
<dbReference type="InterPro" id="IPR033942">
    <property type="entry name" value="IMPase"/>
</dbReference>
<dbReference type="GO" id="GO:0008934">
    <property type="term" value="F:inositol monophosphate 1-phosphatase activity"/>
    <property type="evidence" value="ECO:0007669"/>
    <property type="project" value="InterPro"/>
</dbReference>
<dbReference type="InterPro" id="IPR020583">
    <property type="entry name" value="Inositol_monoP_metal-BS"/>
</dbReference>
<evidence type="ECO:0000256" key="6">
    <source>
        <dbReference type="ARBA" id="ARBA00022814"/>
    </source>
</evidence>
<comment type="function">
    <text evidence="8">Part of the processive rRNA transcription and antitermination complex (rrnTAC). The complex forms an RNA-chaperone ring around the RNA exit tunnel of RNA polymerase (RNAP). It supports rapid transcription and antitermination of rRNA operons, cotranscriptional rRNA folding, and annealing of distal rRNA regions to allow correct ribosome biogenesis. This subunit may play a central role in organizing the structure.</text>
</comment>
<evidence type="ECO:0000256" key="5">
    <source>
        <dbReference type="ARBA" id="ARBA00022801"/>
    </source>
</evidence>
<keyword evidence="12" id="KW-1185">Reference proteome</keyword>
<dbReference type="PRINTS" id="PR00377">
    <property type="entry name" value="IMPHPHTASES"/>
</dbReference>
<keyword evidence="5 10" id="KW-0378">Hydrolase</keyword>
<dbReference type="Gene3D" id="3.40.190.80">
    <property type="match status" value="1"/>
</dbReference>
<dbReference type="PROSITE" id="PS00629">
    <property type="entry name" value="IMP_1"/>
    <property type="match status" value="1"/>
</dbReference>
<dbReference type="EMBL" id="SNYM01000021">
    <property type="protein sequence ID" value="TDQ45103.1"/>
    <property type="molecule type" value="Genomic_DNA"/>
</dbReference>
<comment type="catalytic activity">
    <reaction evidence="1 10">
        <text>a myo-inositol phosphate + H2O = myo-inositol + phosphate</text>
        <dbReference type="Rhea" id="RHEA:24056"/>
        <dbReference type="ChEBI" id="CHEBI:15377"/>
        <dbReference type="ChEBI" id="CHEBI:17268"/>
        <dbReference type="ChEBI" id="CHEBI:43474"/>
        <dbReference type="ChEBI" id="CHEBI:84139"/>
        <dbReference type="EC" id="3.1.3.25"/>
    </reaction>
</comment>
<dbReference type="CDD" id="cd01639">
    <property type="entry name" value="IMPase"/>
    <property type="match status" value="1"/>
</dbReference>
<dbReference type="GO" id="GO:0007165">
    <property type="term" value="P:signal transduction"/>
    <property type="evidence" value="ECO:0007669"/>
    <property type="project" value="TreeGrafter"/>
</dbReference>
<dbReference type="Proteomes" id="UP000295375">
    <property type="component" value="Unassembled WGS sequence"/>
</dbReference>
<dbReference type="PANTHER" id="PTHR20854">
    <property type="entry name" value="INOSITOL MONOPHOSPHATASE"/>
    <property type="match status" value="1"/>
</dbReference>
<organism evidence="11 12">
    <name type="scientific">Permianibacter aggregans</name>
    <dbReference type="NCBI Taxonomy" id="1510150"/>
    <lineage>
        <taxon>Bacteria</taxon>
        <taxon>Pseudomonadati</taxon>
        <taxon>Pseudomonadota</taxon>
        <taxon>Gammaproteobacteria</taxon>
        <taxon>Pseudomonadales</taxon>
        <taxon>Pseudomonadaceae</taxon>
        <taxon>Permianibacter</taxon>
    </lineage>
</organism>
<feature type="binding site" evidence="9">
    <location>
        <position position="83"/>
    </location>
    <ligand>
        <name>Mg(2+)</name>
        <dbReference type="ChEBI" id="CHEBI:18420"/>
        <label>1</label>
        <note>catalytic</note>
    </ligand>
</feature>
<dbReference type="InterPro" id="IPR020550">
    <property type="entry name" value="Inositol_monophosphatase_CS"/>
</dbReference>